<accession>A0A415DKN0</accession>
<evidence type="ECO:0000313" key="1">
    <source>
        <dbReference type="EMBL" id="RHJ78356.1"/>
    </source>
</evidence>
<dbReference type="Proteomes" id="UP000283958">
    <property type="component" value="Unassembled WGS sequence"/>
</dbReference>
<evidence type="ECO:0000313" key="2">
    <source>
        <dbReference type="Proteomes" id="UP000283958"/>
    </source>
</evidence>
<protein>
    <submittedName>
        <fullName evidence="1">Glyoxalase</fullName>
    </submittedName>
</protein>
<gene>
    <name evidence="1" type="ORF">DW105_06945</name>
</gene>
<proteinExistence type="predicted"/>
<reference evidence="1 2" key="1">
    <citation type="submission" date="2018-08" db="EMBL/GenBank/DDBJ databases">
        <title>A genome reference for cultivated species of the human gut microbiota.</title>
        <authorList>
            <person name="Zou Y."/>
            <person name="Xue W."/>
            <person name="Luo G."/>
        </authorList>
    </citation>
    <scope>NUCLEOTIDE SEQUENCE [LARGE SCALE GENOMIC DNA]</scope>
    <source>
        <strain evidence="1 2">AM09-18</strain>
    </source>
</reference>
<name>A0A415DKN0_PHOVU</name>
<sequence length="59" mass="6976">MMYETDFPEYGRQCELIKPWRGYHRGIIVGKTARGYIVQFSSGAEIDVYEDEIEFDCYV</sequence>
<comment type="caution">
    <text evidence="1">The sequence shown here is derived from an EMBL/GenBank/DDBJ whole genome shotgun (WGS) entry which is preliminary data.</text>
</comment>
<dbReference type="AlphaFoldDB" id="A0A415DKN0"/>
<dbReference type="EMBL" id="QRMN01000012">
    <property type="protein sequence ID" value="RHJ78356.1"/>
    <property type="molecule type" value="Genomic_DNA"/>
</dbReference>
<organism evidence="1 2">
    <name type="scientific">Phocaeicola vulgatus</name>
    <name type="common">Bacteroides vulgatus</name>
    <dbReference type="NCBI Taxonomy" id="821"/>
    <lineage>
        <taxon>Bacteria</taxon>
        <taxon>Pseudomonadati</taxon>
        <taxon>Bacteroidota</taxon>
        <taxon>Bacteroidia</taxon>
        <taxon>Bacteroidales</taxon>
        <taxon>Bacteroidaceae</taxon>
        <taxon>Phocaeicola</taxon>
    </lineage>
</organism>